<dbReference type="Proteomes" id="UP000538666">
    <property type="component" value="Unassembled WGS sequence"/>
</dbReference>
<keyword evidence="2" id="KW-1185">Reference proteome</keyword>
<reference evidence="1 2" key="1">
    <citation type="submission" date="2020-08" db="EMBL/GenBank/DDBJ databases">
        <title>Genomic Encyclopedia of Type Strains, Phase IV (KMG-IV): sequencing the most valuable type-strain genomes for metagenomic binning, comparative biology and taxonomic classification.</title>
        <authorList>
            <person name="Goeker M."/>
        </authorList>
    </citation>
    <scope>NUCLEOTIDE SEQUENCE [LARGE SCALE GENOMIC DNA]</scope>
    <source>
        <strain evidence="1 2">DSM 103733</strain>
    </source>
</reference>
<name>A0A841JTJ7_9BACT</name>
<proteinExistence type="predicted"/>
<comment type="caution">
    <text evidence="1">The sequence shown here is derived from an EMBL/GenBank/DDBJ whole genome shotgun (WGS) entry which is preliminary data.</text>
</comment>
<dbReference type="AlphaFoldDB" id="A0A841JTJ7"/>
<evidence type="ECO:0000313" key="1">
    <source>
        <dbReference type="EMBL" id="MBB6143825.1"/>
    </source>
</evidence>
<sequence length="74" mass="7719">MIKFQAVSGLTSKRTLVATVSITASCANSQLTTLRQPSGCDLTLAVPDPALRPLIISPSSVAGLNQIRIAPPLF</sequence>
<gene>
    <name evidence="1" type="ORF">HNQ77_001774</name>
</gene>
<accession>A0A841JTJ7</accession>
<evidence type="ECO:0000313" key="2">
    <source>
        <dbReference type="Proteomes" id="UP000538666"/>
    </source>
</evidence>
<organism evidence="1 2">
    <name type="scientific">Silvibacterium bohemicum</name>
    <dbReference type="NCBI Taxonomy" id="1577686"/>
    <lineage>
        <taxon>Bacteria</taxon>
        <taxon>Pseudomonadati</taxon>
        <taxon>Acidobacteriota</taxon>
        <taxon>Terriglobia</taxon>
        <taxon>Terriglobales</taxon>
        <taxon>Acidobacteriaceae</taxon>
        <taxon>Silvibacterium</taxon>
    </lineage>
</organism>
<protein>
    <submittedName>
        <fullName evidence="1">Uncharacterized protein</fullName>
    </submittedName>
</protein>
<dbReference type="EMBL" id="JACHEK010000003">
    <property type="protein sequence ID" value="MBB6143825.1"/>
    <property type="molecule type" value="Genomic_DNA"/>
</dbReference>
<dbReference type="PROSITE" id="PS51257">
    <property type="entry name" value="PROKAR_LIPOPROTEIN"/>
    <property type="match status" value="1"/>
</dbReference>